<dbReference type="Gene3D" id="4.10.60.10">
    <property type="entry name" value="Zinc finger, CCHC-type"/>
    <property type="match status" value="1"/>
</dbReference>
<organism evidence="4 5">
    <name type="scientific">Popillia japonica</name>
    <name type="common">Japanese beetle</name>
    <dbReference type="NCBI Taxonomy" id="7064"/>
    <lineage>
        <taxon>Eukaryota</taxon>
        <taxon>Metazoa</taxon>
        <taxon>Ecdysozoa</taxon>
        <taxon>Arthropoda</taxon>
        <taxon>Hexapoda</taxon>
        <taxon>Insecta</taxon>
        <taxon>Pterygota</taxon>
        <taxon>Neoptera</taxon>
        <taxon>Endopterygota</taxon>
        <taxon>Coleoptera</taxon>
        <taxon>Polyphaga</taxon>
        <taxon>Scarabaeiformia</taxon>
        <taxon>Scarabaeidae</taxon>
        <taxon>Rutelinae</taxon>
        <taxon>Popillia</taxon>
    </lineage>
</organism>
<reference evidence="4 5" key="1">
    <citation type="journal article" date="2024" name="BMC Genomics">
        <title>De novo assembly and annotation of Popillia japonica's genome with initial clues to its potential as an invasive pest.</title>
        <authorList>
            <person name="Cucini C."/>
            <person name="Boschi S."/>
            <person name="Funari R."/>
            <person name="Cardaioli E."/>
            <person name="Iannotti N."/>
            <person name="Marturano G."/>
            <person name="Paoli F."/>
            <person name="Bruttini M."/>
            <person name="Carapelli A."/>
            <person name="Frati F."/>
            <person name="Nardi F."/>
        </authorList>
    </citation>
    <scope>NUCLEOTIDE SEQUENCE [LARGE SCALE GENOMIC DNA]</scope>
    <source>
        <strain evidence="4">DMR45628</strain>
    </source>
</reference>
<accession>A0AAW1KKW6</accession>
<dbReference type="SUPFAM" id="SSF57756">
    <property type="entry name" value="Retrovirus zinc finger-like domains"/>
    <property type="match status" value="1"/>
</dbReference>
<comment type="caution">
    <text evidence="4">The sequence shown here is derived from an EMBL/GenBank/DDBJ whole genome shotgun (WGS) entry which is preliminary data.</text>
</comment>
<keyword evidence="1" id="KW-0863">Zinc-finger</keyword>
<dbReference type="PROSITE" id="PS50158">
    <property type="entry name" value="ZF_CCHC"/>
    <property type="match status" value="1"/>
</dbReference>
<dbReference type="GO" id="GO:0008270">
    <property type="term" value="F:zinc ion binding"/>
    <property type="evidence" value="ECO:0007669"/>
    <property type="project" value="UniProtKB-KW"/>
</dbReference>
<evidence type="ECO:0000313" key="5">
    <source>
        <dbReference type="Proteomes" id="UP001458880"/>
    </source>
</evidence>
<dbReference type="Pfam" id="PF00098">
    <property type="entry name" value="zf-CCHC"/>
    <property type="match status" value="1"/>
</dbReference>
<dbReference type="Pfam" id="PF14223">
    <property type="entry name" value="Retrotran_gag_2"/>
    <property type="match status" value="1"/>
</dbReference>
<name>A0AAW1KKW6_POPJA</name>
<dbReference type="AlphaFoldDB" id="A0AAW1KKW6"/>
<dbReference type="SMART" id="SM00343">
    <property type="entry name" value="ZnF_C2HC"/>
    <property type="match status" value="1"/>
</dbReference>
<evidence type="ECO:0000259" key="3">
    <source>
        <dbReference type="PROSITE" id="PS50158"/>
    </source>
</evidence>
<gene>
    <name evidence="4" type="ORF">QE152_g22510</name>
</gene>
<feature type="region of interest" description="Disordered" evidence="2">
    <location>
        <begin position="139"/>
        <end position="184"/>
    </location>
</feature>
<protein>
    <submittedName>
        <fullName evidence="4">Zinc knuckle</fullName>
    </submittedName>
</protein>
<keyword evidence="5" id="KW-1185">Reference proteome</keyword>
<dbReference type="GO" id="GO:0003676">
    <property type="term" value="F:nucleic acid binding"/>
    <property type="evidence" value="ECO:0007669"/>
    <property type="project" value="InterPro"/>
</dbReference>
<dbReference type="InterPro" id="IPR001878">
    <property type="entry name" value="Znf_CCHC"/>
</dbReference>
<dbReference type="EMBL" id="JASPKY010000217">
    <property type="protein sequence ID" value="KAK9719701.1"/>
    <property type="molecule type" value="Genomic_DNA"/>
</dbReference>
<keyword evidence="1" id="KW-0862">Zinc</keyword>
<feature type="compositionally biased region" description="Basic and acidic residues" evidence="2">
    <location>
        <begin position="153"/>
        <end position="184"/>
    </location>
</feature>
<evidence type="ECO:0000256" key="1">
    <source>
        <dbReference type="PROSITE-ProRule" id="PRU00047"/>
    </source>
</evidence>
<feature type="domain" description="CCHC-type" evidence="3">
    <location>
        <begin position="192"/>
        <end position="207"/>
    </location>
</feature>
<evidence type="ECO:0000256" key="2">
    <source>
        <dbReference type="SAM" id="MobiDB-lite"/>
    </source>
</evidence>
<sequence>MEKSDFPSRLLSSKGSPIAKDVYIDDVPLPSSIFSSVTASCPKLFGRENYDEWCFAVENVFVLEGLTKYIDGTEEDSVLIAKAKAKLILTIDPTLYVHVKDATTAKDVWTKIRNLYEDTGIKVDTDSIKTKLLDMSLDGDSSQKGGALTSRDSSFRKPPRDSRRGNYNRKTFDRSKTSNDKNKSKDLNDITCYKCKRNGHYMSKCPEINASFS</sequence>
<proteinExistence type="predicted"/>
<dbReference type="Proteomes" id="UP001458880">
    <property type="component" value="Unassembled WGS sequence"/>
</dbReference>
<dbReference type="InterPro" id="IPR036875">
    <property type="entry name" value="Znf_CCHC_sf"/>
</dbReference>
<keyword evidence="1" id="KW-0479">Metal-binding</keyword>
<evidence type="ECO:0000313" key="4">
    <source>
        <dbReference type="EMBL" id="KAK9719701.1"/>
    </source>
</evidence>